<dbReference type="AlphaFoldDB" id="A0A646KCK9"/>
<evidence type="ECO:0000313" key="2">
    <source>
        <dbReference type="EMBL" id="MQS99962.1"/>
    </source>
</evidence>
<dbReference type="Gene3D" id="1.20.1290.10">
    <property type="entry name" value="AhpD-like"/>
    <property type="match status" value="1"/>
</dbReference>
<dbReference type="InterPro" id="IPR029032">
    <property type="entry name" value="AhpD-like"/>
</dbReference>
<keyword evidence="2" id="KW-0575">Peroxidase</keyword>
<protein>
    <submittedName>
        <fullName evidence="2">Alkylhydroperoxidase</fullName>
    </submittedName>
</protein>
<feature type="region of interest" description="Disordered" evidence="1">
    <location>
        <begin position="183"/>
        <end position="213"/>
    </location>
</feature>
<evidence type="ECO:0000256" key="1">
    <source>
        <dbReference type="SAM" id="MobiDB-lite"/>
    </source>
</evidence>
<comment type="caution">
    <text evidence="2">The sequence shown here is derived from an EMBL/GenBank/DDBJ whole genome shotgun (WGS) entry which is preliminary data.</text>
</comment>
<dbReference type="SUPFAM" id="SSF69118">
    <property type="entry name" value="AhpD-like"/>
    <property type="match status" value="1"/>
</dbReference>
<proteinExistence type="predicted"/>
<name>A0A646KCK9_STRJU</name>
<dbReference type="GO" id="GO:0004601">
    <property type="term" value="F:peroxidase activity"/>
    <property type="evidence" value="ECO:0007669"/>
    <property type="project" value="UniProtKB-KW"/>
</dbReference>
<organism evidence="2 3">
    <name type="scientific">Streptomyces jumonjinensis</name>
    <dbReference type="NCBI Taxonomy" id="1945"/>
    <lineage>
        <taxon>Bacteria</taxon>
        <taxon>Bacillati</taxon>
        <taxon>Actinomycetota</taxon>
        <taxon>Actinomycetes</taxon>
        <taxon>Kitasatosporales</taxon>
        <taxon>Streptomycetaceae</taxon>
        <taxon>Streptomyces</taxon>
    </lineage>
</organism>
<dbReference type="RefSeq" id="WP_153521478.1">
    <property type="nucleotide sequence ID" value="NZ_JBEPDZ010000099.1"/>
</dbReference>
<keyword evidence="2" id="KW-0560">Oxidoreductase</keyword>
<keyword evidence="3" id="KW-1185">Reference proteome</keyword>
<dbReference type="EMBL" id="VCLA01000055">
    <property type="protein sequence ID" value="MQS99962.1"/>
    <property type="molecule type" value="Genomic_DNA"/>
</dbReference>
<reference evidence="2 3" key="1">
    <citation type="submission" date="2019-05" db="EMBL/GenBank/DDBJ databases">
        <title>Comparative genomics and metabolomics analyses of clavulanic acid producing Streptomyces species provides insight into specialized metabolism and evolution of beta-lactam biosynthetic gene clusters.</title>
        <authorList>
            <person name="Moore M.A."/>
            <person name="Cruz-Morales P."/>
            <person name="Barona Gomez F."/>
            <person name="Kapil T."/>
        </authorList>
    </citation>
    <scope>NUCLEOTIDE SEQUENCE [LARGE SCALE GENOMIC DNA]</scope>
    <source>
        <strain evidence="2 3">NRRL 5741</strain>
    </source>
</reference>
<dbReference type="Proteomes" id="UP000419138">
    <property type="component" value="Unassembled WGS sequence"/>
</dbReference>
<evidence type="ECO:0000313" key="3">
    <source>
        <dbReference type="Proteomes" id="UP000419138"/>
    </source>
</evidence>
<gene>
    <name evidence="2" type="ORF">FF041_06935</name>
</gene>
<sequence>MPHLTLADGLPAVRGPLAPRPGTVTPLNRIAEVPPLEPASLSRGERGLITAYVSRLNATGFCARTHGAAPTARRDGAESPVTAVTPVAPITSVAPMSSVTSAASASASVTADAAPAPADPRLRALLRVAAEARRPGRAVSGEAVAAARALGARDADIRDTVLIASAFCPYARYVDCPAAGLPRDQGRHGEPAHQITGQGYGHYDQETPGRLAA</sequence>
<accession>A0A646KCK9</accession>